<reference evidence="5 6" key="1">
    <citation type="submission" date="2018-06" db="EMBL/GenBank/DDBJ databases">
        <authorList>
            <consortium name="Pathogen Informatics"/>
            <person name="Doyle S."/>
        </authorList>
    </citation>
    <scope>NUCLEOTIDE SEQUENCE [LARGE SCALE GENOMIC DNA]</scope>
    <source>
        <strain evidence="5 6">NCTC1659</strain>
    </source>
</reference>
<proteinExistence type="inferred from homology"/>
<evidence type="ECO:0000256" key="2">
    <source>
        <dbReference type="ARBA" id="ARBA00022747"/>
    </source>
</evidence>
<evidence type="ECO:0000313" key="5">
    <source>
        <dbReference type="EMBL" id="STO59867.1"/>
    </source>
</evidence>
<dbReference type="Gene3D" id="1.10.287.1120">
    <property type="entry name" value="Bipartite methylase S protein"/>
    <property type="match status" value="1"/>
</dbReference>
<dbReference type="GO" id="GO:0003677">
    <property type="term" value="F:DNA binding"/>
    <property type="evidence" value="ECO:0007669"/>
    <property type="project" value="UniProtKB-KW"/>
</dbReference>
<comment type="similarity">
    <text evidence="1">Belongs to the type-I restriction system S methylase family.</text>
</comment>
<dbReference type="REBASE" id="431732">
    <property type="entry name" value="S2.Hha1659ORF1129P"/>
</dbReference>
<name>A0A377HUJ1_9PAST</name>
<protein>
    <submittedName>
        <fullName evidence="5">DNA specificity protein of restriction modification system</fullName>
    </submittedName>
</protein>
<organism evidence="5 6">
    <name type="scientific">Canicola haemoglobinophilus</name>
    <dbReference type="NCBI Taxonomy" id="733"/>
    <lineage>
        <taxon>Bacteria</taxon>
        <taxon>Pseudomonadati</taxon>
        <taxon>Pseudomonadota</taxon>
        <taxon>Gammaproteobacteria</taxon>
        <taxon>Pasteurellales</taxon>
        <taxon>Pasteurellaceae</taxon>
        <taxon>Canicola</taxon>
    </lineage>
</organism>
<dbReference type="Proteomes" id="UP000254329">
    <property type="component" value="Unassembled WGS sequence"/>
</dbReference>
<dbReference type="GO" id="GO:0009307">
    <property type="term" value="P:DNA restriction-modification system"/>
    <property type="evidence" value="ECO:0007669"/>
    <property type="project" value="UniProtKB-KW"/>
</dbReference>
<dbReference type="PANTHER" id="PTHR43140:SF1">
    <property type="entry name" value="TYPE I RESTRICTION ENZYME ECOKI SPECIFICITY SUBUNIT"/>
    <property type="match status" value="1"/>
</dbReference>
<dbReference type="Pfam" id="PF01420">
    <property type="entry name" value="Methylase_S"/>
    <property type="match status" value="1"/>
</dbReference>
<dbReference type="Gene3D" id="3.90.220.20">
    <property type="entry name" value="DNA methylase specificity domains"/>
    <property type="match status" value="1"/>
</dbReference>
<keyword evidence="2" id="KW-0680">Restriction system</keyword>
<dbReference type="InterPro" id="IPR000055">
    <property type="entry name" value="Restrct_endonuc_typeI_TRD"/>
</dbReference>
<evidence type="ECO:0000259" key="4">
    <source>
        <dbReference type="Pfam" id="PF01420"/>
    </source>
</evidence>
<dbReference type="CDD" id="cd17283">
    <property type="entry name" value="RMtype1_S_Hpy180ORF7835P_TRD2-CR2_like"/>
    <property type="match status" value="1"/>
</dbReference>
<feature type="domain" description="Type I restriction modification DNA specificity" evidence="4">
    <location>
        <begin position="18"/>
        <end position="196"/>
    </location>
</feature>
<dbReference type="EMBL" id="UGHF01000001">
    <property type="protein sequence ID" value="STO59867.1"/>
    <property type="molecule type" value="Genomic_DNA"/>
</dbReference>
<dbReference type="RefSeq" id="WP_078217942.1">
    <property type="nucleotide sequence ID" value="NZ_MUXZ01000008.1"/>
</dbReference>
<sequence>MIFPIGGGYKTNPFFSKDVVWKSLGEVAKIQRGASPRPISQYLTDDKDGIPWIKIGDVAVGAKYVDKTEQRITYEGSLKSRVLKKGDFIMSNSMSYGRPYILNIDGAIHDGWASISEFQDKINSDFLYYYLSSDTVQSYWAGKINSGSVSNLNSDIIKSLLIPIPPLETQAKIVKILDKFDRLTNSISDGLPKEIELRRKQYEYYRELLLGFARV</sequence>
<evidence type="ECO:0000313" key="6">
    <source>
        <dbReference type="Proteomes" id="UP000254329"/>
    </source>
</evidence>
<evidence type="ECO:0000256" key="3">
    <source>
        <dbReference type="ARBA" id="ARBA00023125"/>
    </source>
</evidence>
<evidence type="ECO:0000256" key="1">
    <source>
        <dbReference type="ARBA" id="ARBA00010923"/>
    </source>
</evidence>
<dbReference type="InterPro" id="IPR044946">
    <property type="entry name" value="Restrct_endonuc_typeI_TRD_sf"/>
</dbReference>
<dbReference type="AlphaFoldDB" id="A0A377HUJ1"/>
<dbReference type="SUPFAM" id="SSF116734">
    <property type="entry name" value="DNA methylase specificity domain"/>
    <property type="match status" value="1"/>
</dbReference>
<dbReference type="PANTHER" id="PTHR43140">
    <property type="entry name" value="TYPE-1 RESTRICTION ENZYME ECOKI SPECIFICITY PROTEIN"/>
    <property type="match status" value="1"/>
</dbReference>
<accession>A0A377HUJ1</accession>
<dbReference type="InterPro" id="IPR051212">
    <property type="entry name" value="Type-I_RE_S_subunit"/>
</dbReference>
<keyword evidence="6" id="KW-1185">Reference proteome</keyword>
<gene>
    <name evidence="5" type="primary">hsdS1_3</name>
    <name evidence="5" type="ORF">NCTC1659_01132</name>
</gene>
<keyword evidence="3" id="KW-0238">DNA-binding</keyword>